<reference evidence="1 2" key="1">
    <citation type="submission" date="2016-10" db="EMBL/GenBank/DDBJ databases">
        <authorList>
            <person name="de Groot N.N."/>
        </authorList>
    </citation>
    <scope>NUCLEOTIDE SEQUENCE [LARGE SCALE GENOMIC DNA]</scope>
    <source>
        <strain evidence="1 2">DSM 12130</strain>
    </source>
</reference>
<name>A0A1H0P416_9BACT</name>
<gene>
    <name evidence="1" type="ORF">SAMN05660330_01560</name>
</gene>
<dbReference type="OrthoDB" id="9801073at2"/>
<accession>A0A1H0P416</accession>
<dbReference type="Proteomes" id="UP000199073">
    <property type="component" value="Unassembled WGS sequence"/>
</dbReference>
<dbReference type="RefSeq" id="WP_092221498.1">
    <property type="nucleotide sequence ID" value="NZ_FNJI01000008.1"/>
</dbReference>
<evidence type="ECO:0000313" key="2">
    <source>
        <dbReference type="Proteomes" id="UP000199073"/>
    </source>
</evidence>
<evidence type="ECO:0000313" key="1">
    <source>
        <dbReference type="EMBL" id="SDO99425.1"/>
    </source>
</evidence>
<dbReference type="EMBL" id="FNJI01000008">
    <property type="protein sequence ID" value="SDO99425.1"/>
    <property type="molecule type" value="Genomic_DNA"/>
</dbReference>
<keyword evidence="2" id="KW-1185">Reference proteome</keyword>
<evidence type="ECO:0008006" key="3">
    <source>
        <dbReference type="Google" id="ProtNLM"/>
    </source>
</evidence>
<organism evidence="1 2">
    <name type="scientific">Desulforhopalus singaporensis</name>
    <dbReference type="NCBI Taxonomy" id="91360"/>
    <lineage>
        <taxon>Bacteria</taxon>
        <taxon>Pseudomonadati</taxon>
        <taxon>Thermodesulfobacteriota</taxon>
        <taxon>Desulfobulbia</taxon>
        <taxon>Desulfobulbales</taxon>
        <taxon>Desulfocapsaceae</taxon>
        <taxon>Desulforhopalus</taxon>
    </lineage>
</organism>
<dbReference type="STRING" id="91360.SAMN05660330_01560"/>
<dbReference type="AlphaFoldDB" id="A0A1H0P416"/>
<protein>
    <recommendedName>
        <fullName evidence="3">Conjugal transfer protein TraB</fullName>
    </recommendedName>
</protein>
<proteinExistence type="predicted"/>
<sequence>MNDARNNTSKNIEKSDVSNETILKFAKEITVKFIEVGRVTPATFAHTFDNIYTTIANSVRNR</sequence>